<dbReference type="Proteomes" id="UP000095286">
    <property type="component" value="Unplaced"/>
</dbReference>
<proteinExistence type="predicted"/>
<accession>A0AC35TTR9</accession>
<evidence type="ECO:0000313" key="1">
    <source>
        <dbReference type="Proteomes" id="UP000095286"/>
    </source>
</evidence>
<protein>
    <submittedName>
        <fullName evidence="2">ABC transporter domain-containing protein</fullName>
    </submittedName>
</protein>
<evidence type="ECO:0000313" key="2">
    <source>
        <dbReference type="WBParaSite" id="RSKR_0000388300.1"/>
    </source>
</evidence>
<sequence length="1032" mass="114036">MALGQAGPQFGIIGTALGAAATIYEIIDRVPEIDASSPEGIKPTSIKGKIAIENVDFNYPTRPDVQVLKGISFEALPGETVALVGSSGSGKSTIIQLLLRYYQQNSGSIRVDGHLIEHFNIKYLRSVIGVVSQEATVFNASVYDNVSCFDDSVSKEDVVNALKQANAWEFVSEFPQQLNTILGPRGSQLSGGQRARVGLAAAILHKPQILLLDEATAQLDSNSEHIVQKALDKASVGRTTIVVAHRLSTIKNANKILVMKHGEIVESGTHNELLEKKGFYHELVNTQVFADLGVEGQETEKSKRVRLTSLSSIQRRRSSILSNKEVDDIGSPTKFRKITKEKNGTNDEKDDIKRLKAELKELNVSKIMKHGEIVESGTHNELLEKKGFYHELVNTQVFADLGVEGQETEKSKRVRLTSLSSIQSRRSSILSKKEVDEIGSPTKFRKITKEKNGIDDEKDDIKRLKAELKELNVSKSLVFPVFSIVFSTILKVFSEIDKEKMRSDGHYYSMVFVVVGIFAGVTLFISSFFFGTSSEKLTSRLRGTLFRNIIGKEVAYFDDPRHSTGRLVTRLATDCPNVKNSLNYQLGQVFSGIVGLVAGVGISFYYSWQMATLCLCIFPIEGLAQALQFKYISSRNNEDNQGNEVAGKVALEAIENIKAVQALTLEDKMFTLFGNHLKYPHMTSRRKALLHAAIYSVSCSLTFFINAAAFRLALYLILNNDVAPLDTMKAIYAFAFSASGVGFAAAYLPELNKAKLASGIIFSMLKEKNTIDIFSKGGKKIEIKGKIEFKNLHFSYPQRKDVKVLKNLDITVEPMKSLALVGPSGCGKSTTIALLERFYDPEAGSVLIDGHDLRELNLHHVRSQIALVGQQPVLFDCSIRENLLYSIEDQNISDDRINEVLKMCNIYDFVQSLPDGLNTNVGAKGSQLSGGQRSRFAIGQAIIRNAKVIILDEAFAALDNESEKLVQDAVDKISKDFTVISIAHRLSSIANYDTIAVIKDGVVIEKGNHTELMSNEKGLYFELTERQNLKAN</sequence>
<dbReference type="WBParaSite" id="RSKR_0000388300.1">
    <property type="protein sequence ID" value="RSKR_0000388300.1"/>
    <property type="gene ID" value="RSKR_0000388300"/>
</dbReference>
<reference evidence="2" key="1">
    <citation type="submission" date="2016-11" db="UniProtKB">
        <authorList>
            <consortium name="WormBaseParasite"/>
        </authorList>
    </citation>
    <scope>IDENTIFICATION</scope>
    <source>
        <strain evidence="2">KR3021</strain>
    </source>
</reference>
<name>A0AC35TTR9_9BILA</name>
<organism evidence="1 2">
    <name type="scientific">Rhabditophanes sp. KR3021</name>
    <dbReference type="NCBI Taxonomy" id="114890"/>
    <lineage>
        <taxon>Eukaryota</taxon>
        <taxon>Metazoa</taxon>
        <taxon>Ecdysozoa</taxon>
        <taxon>Nematoda</taxon>
        <taxon>Chromadorea</taxon>
        <taxon>Rhabditida</taxon>
        <taxon>Tylenchina</taxon>
        <taxon>Panagrolaimomorpha</taxon>
        <taxon>Strongyloidoidea</taxon>
        <taxon>Alloionematidae</taxon>
        <taxon>Rhabditophanes</taxon>
    </lineage>
</organism>